<dbReference type="AlphaFoldDB" id="A0A9D2SMF3"/>
<dbReference type="EMBL" id="DWWU01000037">
    <property type="protein sequence ID" value="HJC15956.1"/>
    <property type="molecule type" value="Genomic_DNA"/>
</dbReference>
<evidence type="ECO:0000313" key="1">
    <source>
        <dbReference type="EMBL" id="HJC15956.1"/>
    </source>
</evidence>
<gene>
    <name evidence="1" type="ORF">H9705_09065</name>
</gene>
<organism evidence="1 2">
    <name type="scientific">Candidatus Fusicatenibacter intestinigallinarum</name>
    <dbReference type="NCBI Taxonomy" id="2838598"/>
    <lineage>
        <taxon>Bacteria</taxon>
        <taxon>Bacillati</taxon>
        <taxon>Bacillota</taxon>
        <taxon>Clostridia</taxon>
        <taxon>Lachnospirales</taxon>
        <taxon>Lachnospiraceae</taxon>
        <taxon>Fusicatenibacter</taxon>
    </lineage>
</organism>
<reference evidence="1" key="1">
    <citation type="journal article" date="2021" name="PeerJ">
        <title>Extensive microbial diversity within the chicken gut microbiome revealed by metagenomics and culture.</title>
        <authorList>
            <person name="Gilroy R."/>
            <person name="Ravi A."/>
            <person name="Getino M."/>
            <person name="Pursley I."/>
            <person name="Horton D.L."/>
            <person name="Alikhan N.F."/>
            <person name="Baker D."/>
            <person name="Gharbi K."/>
            <person name="Hall N."/>
            <person name="Watson M."/>
            <person name="Adriaenssens E.M."/>
            <person name="Foster-Nyarko E."/>
            <person name="Jarju S."/>
            <person name="Secka A."/>
            <person name="Antonio M."/>
            <person name="Oren A."/>
            <person name="Chaudhuri R.R."/>
            <person name="La Ragione R."/>
            <person name="Hildebrand F."/>
            <person name="Pallen M.J."/>
        </authorList>
    </citation>
    <scope>NUCLEOTIDE SEQUENCE</scope>
    <source>
        <strain evidence="1">CHK185-5351</strain>
    </source>
</reference>
<comment type="caution">
    <text evidence="1">The sequence shown here is derived from an EMBL/GenBank/DDBJ whole genome shotgun (WGS) entry which is preliminary data.</text>
</comment>
<sequence>MKNVIISADGDRMVYSVPNIVADNLTEYCIEFCDKWLRTSSHAKKYRINGGLCYNERDFIEYLNRFIFPKEQSVFIENLGPIGIDELPIPERYKDCPMFNF</sequence>
<accession>A0A9D2SMF3</accession>
<protein>
    <submittedName>
        <fullName evidence="1">Uncharacterized protein</fullName>
    </submittedName>
</protein>
<reference evidence="1" key="2">
    <citation type="submission" date="2021-04" db="EMBL/GenBank/DDBJ databases">
        <authorList>
            <person name="Gilroy R."/>
        </authorList>
    </citation>
    <scope>NUCLEOTIDE SEQUENCE</scope>
    <source>
        <strain evidence="1">CHK185-5351</strain>
    </source>
</reference>
<name>A0A9D2SMF3_9FIRM</name>
<dbReference type="Proteomes" id="UP000823849">
    <property type="component" value="Unassembled WGS sequence"/>
</dbReference>
<evidence type="ECO:0000313" key="2">
    <source>
        <dbReference type="Proteomes" id="UP000823849"/>
    </source>
</evidence>
<proteinExistence type="predicted"/>